<dbReference type="PRINTS" id="PR00032">
    <property type="entry name" value="HTHARAC"/>
</dbReference>
<keyword evidence="3" id="KW-0804">Transcription</keyword>
<dbReference type="OrthoDB" id="9793400at2"/>
<dbReference type="PROSITE" id="PS01124">
    <property type="entry name" value="HTH_ARAC_FAMILY_2"/>
    <property type="match status" value="1"/>
</dbReference>
<dbReference type="InterPro" id="IPR050204">
    <property type="entry name" value="AraC_XylS_family_regulators"/>
</dbReference>
<sequence length="307" mass="34222">MATVQENTHSGLFGQRLGRHLEMVSQSILQVSKGDRLSLAVTRLTCMRQDRERTVLIEPEAAFSATYKLKDVEEHEFWLNGRMRYARGFAAGTVSAADLSEDPRSRIRGPFDGVQFYMRKEALDDLAYERGASPISTLRALPDASDPILGSMCAFLLSAPPEMAQTNQLFVDQMALSLLTYFAEGYGGMHVPPIPPNGSLAAWQERRAKEILHSRLAARLTIADVARECNLTPSYFAKAFRRTTGMSPHQYLTHIRLEEAKDLLLSSTLPLADIALICGFGDQSYFTRVFTRSVGASPGAWRRSMLR</sequence>
<dbReference type="PROSITE" id="PS00041">
    <property type="entry name" value="HTH_ARAC_FAMILY_1"/>
    <property type="match status" value="1"/>
</dbReference>
<dbReference type="PANTHER" id="PTHR46796">
    <property type="entry name" value="HTH-TYPE TRANSCRIPTIONAL ACTIVATOR RHAS-RELATED"/>
    <property type="match status" value="1"/>
</dbReference>
<evidence type="ECO:0000259" key="4">
    <source>
        <dbReference type="PROSITE" id="PS01124"/>
    </source>
</evidence>
<dbReference type="AlphaFoldDB" id="A0A0H1R3X0"/>
<keyword evidence="6" id="KW-1185">Reference proteome</keyword>
<comment type="caution">
    <text evidence="5">The sequence shown here is derived from an EMBL/GenBank/DDBJ whole genome shotgun (WGS) entry which is preliminary data.</text>
</comment>
<evidence type="ECO:0000313" key="5">
    <source>
        <dbReference type="EMBL" id="KLK89798.1"/>
    </source>
</evidence>
<dbReference type="InterPro" id="IPR020449">
    <property type="entry name" value="Tscrpt_reg_AraC-type_HTH"/>
</dbReference>
<evidence type="ECO:0000256" key="3">
    <source>
        <dbReference type="ARBA" id="ARBA00023163"/>
    </source>
</evidence>
<keyword evidence="1" id="KW-0805">Transcription regulation</keyword>
<feature type="domain" description="HTH araC/xylS-type" evidence="4">
    <location>
        <begin position="206"/>
        <end position="304"/>
    </location>
</feature>
<dbReference type="SMART" id="SM00342">
    <property type="entry name" value="HTH_ARAC"/>
    <property type="match status" value="1"/>
</dbReference>
<evidence type="ECO:0000256" key="1">
    <source>
        <dbReference type="ARBA" id="ARBA00023015"/>
    </source>
</evidence>
<dbReference type="GO" id="GO:0043565">
    <property type="term" value="F:sequence-specific DNA binding"/>
    <property type="evidence" value="ECO:0007669"/>
    <property type="project" value="InterPro"/>
</dbReference>
<dbReference type="GO" id="GO:0003700">
    <property type="term" value="F:DNA-binding transcription factor activity"/>
    <property type="evidence" value="ECO:0007669"/>
    <property type="project" value="InterPro"/>
</dbReference>
<gene>
    <name evidence="5" type="ORF">AA309_29360</name>
</gene>
<reference evidence="5 6" key="1">
    <citation type="submission" date="2015-05" db="EMBL/GenBank/DDBJ databases">
        <title>Draft genome sequence of Microvirga vignae strain BR3299, a novel nitrogen fixing bacteria isolated from Brazil semi-aired region.</title>
        <authorList>
            <person name="Zilli J.E."/>
            <person name="Passos S.R."/>
            <person name="Leite J."/>
            <person name="Baldani J.I."/>
            <person name="Xavier G.R."/>
            <person name="Rumjaneck N.G."/>
            <person name="Simoes-Araujo J.L."/>
        </authorList>
    </citation>
    <scope>NUCLEOTIDE SEQUENCE [LARGE SCALE GENOMIC DNA]</scope>
    <source>
        <strain evidence="5 6">BR3299</strain>
    </source>
</reference>
<keyword evidence="2" id="KW-0238">DNA-binding</keyword>
<dbReference type="InterPro" id="IPR018060">
    <property type="entry name" value="HTH_AraC"/>
</dbReference>
<dbReference type="STRING" id="1225564.AA309_29360"/>
<dbReference type="SUPFAM" id="SSF46689">
    <property type="entry name" value="Homeodomain-like"/>
    <property type="match status" value="2"/>
</dbReference>
<name>A0A0H1R3X0_9HYPH</name>
<dbReference type="Gene3D" id="1.10.10.60">
    <property type="entry name" value="Homeodomain-like"/>
    <property type="match status" value="2"/>
</dbReference>
<protein>
    <submittedName>
        <fullName evidence="5">Transcriptional regulator</fullName>
    </submittedName>
</protein>
<evidence type="ECO:0000256" key="2">
    <source>
        <dbReference type="ARBA" id="ARBA00023125"/>
    </source>
</evidence>
<organism evidence="5 6">
    <name type="scientific">Microvirga vignae</name>
    <dbReference type="NCBI Taxonomy" id="1225564"/>
    <lineage>
        <taxon>Bacteria</taxon>
        <taxon>Pseudomonadati</taxon>
        <taxon>Pseudomonadota</taxon>
        <taxon>Alphaproteobacteria</taxon>
        <taxon>Hyphomicrobiales</taxon>
        <taxon>Methylobacteriaceae</taxon>
        <taxon>Microvirga</taxon>
    </lineage>
</organism>
<dbReference type="Pfam" id="PF12833">
    <property type="entry name" value="HTH_18"/>
    <property type="match status" value="1"/>
</dbReference>
<dbReference type="PANTHER" id="PTHR46796:SF14">
    <property type="entry name" value="TRANSCRIPTIONAL REGULATORY PROTEIN"/>
    <property type="match status" value="1"/>
</dbReference>
<accession>A0A0H1R3X0</accession>
<dbReference type="Proteomes" id="UP000035489">
    <property type="component" value="Unassembled WGS sequence"/>
</dbReference>
<dbReference type="PATRIC" id="fig|1225564.3.peg.599"/>
<evidence type="ECO:0000313" key="6">
    <source>
        <dbReference type="Proteomes" id="UP000035489"/>
    </source>
</evidence>
<dbReference type="EMBL" id="LCYG01000120">
    <property type="protein sequence ID" value="KLK89798.1"/>
    <property type="molecule type" value="Genomic_DNA"/>
</dbReference>
<dbReference type="InterPro" id="IPR018062">
    <property type="entry name" value="HTH_AraC-typ_CS"/>
</dbReference>
<dbReference type="InterPro" id="IPR009057">
    <property type="entry name" value="Homeodomain-like_sf"/>
</dbReference>
<proteinExistence type="predicted"/>